<dbReference type="SUPFAM" id="SSF48371">
    <property type="entry name" value="ARM repeat"/>
    <property type="match status" value="1"/>
</dbReference>
<dbReference type="InterPro" id="IPR000357">
    <property type="entry name" value="HEAT"/>
</dbReference>
<evidence type="ECO:0000313" key="3">
    <source>
        <dbReference type="EMBL" id="KMY28329.1"/>
    </source>
</evidence>
<protein>
    <recommendedName>
        <fullName evidence="5">HEAT repeat domain-containing protein</fullName>
    </recommendedName>
</protein>
<name>A0A0K9F166_9BACI</name>
<dbReference type="RefSeq" id="WP_049669087.1">
    <property type="nucleotide sequence ID" value="NZ_LFXJ01000013.1"/>
</dbReference>
<proteinExistence type="predicted"/>
<organism evidence="3 4">
    <name type="scientific">Lysinibacillus xylanilyticus</name>
    <dbReference type="NCBI Taxonomy" id="582475"/>
    <lineage>
        <taxon>Bacteria</taxon>
        <taxon>Bacillati</taxon>
        <taxon>Bacillota</taxon>
        <taxon>Bacilli</taxon>
        <taxon>Bacillales</taxon>
        <taxon>Bacillaceae</taxon>
        <taxon>Lysinibacillus</taxon>
    </lineage>
</organism>
<dbReference type="OrthoDB" id="2112914at2"/>
<dbReference type="InterPro" id="IPR016024">
    <property type="entry name" value="ARM-type_fold"/>
</dbReference>
<sequence length="348" mass="41368">MIKLSIPLLLTVCGVLLVVLFLFTIYILVQRKREIRFADVRDIFLQNSAQHWYNYLINDEIFSVVLVPRGRAQVAAIETIFSSYLKNITNEKVEHKIKEFSNLYLKKFYEKDLSSKRWSIRMNALYRIADFQIEALLDTCQQFENTKISEEEYFQLLKIYSIFQPELFIEKIEESSVNYSESEYRRLFVLLEDDVFIRLFEDFNSWTKKIQFAAIDTAAVKRNMQYIDQLKQLVTHEMPEIKIRALKGLYEIGVIDEIDPYVPFVTSDMWEIRLMVAKIFKHVPLNYTYAYLEQLLQDENWWVRSQAAKTIVEKREGIAKLQQFLESSNDLYAIEMAQETIVRKRGSK</sequence>
<keyword evidence="2" id="KW-1133">Transmembrane helix</keyword>
<evidence type="ECO:0000256" key="1">
    <source>
        <dbReference type="ARBA" id="ARBA00022737"/>
    </source>
</evidence>
<feature type="transmembrane region" description="Helical" evidence="2">
    <location>
        <begin position="6"/>
        <end position="29"/>
    </location>
</feature>
<keyword evidence="2" id="KW-0812">Transmembrane</keyword>
<dbReference type="GeneID" id="96601295"/>
<keyword evidence="1" id="KW-0677">Repeat</keyword>
<keyword evidence="2" id="KW-0472">Membrane</keyword>
<dbReference type="EMBL" id="LFXJ01000013">
    <property type="protein sequence ID" value="KMY28329.1"/>
    <property type="molecule type" value="Genomic_DNA"/>
</dbReference>
<dbReference type="Proteomes" id="UP000037326">
    <property type="component" value="Unassembled WGS sequence"/>
</dbReference>
<evidence type="ECO:0000313" key="4">
    <source>
        <dbReference type="Proteomes" id="UP000037326"/>
    </source>
</evidence>
<reference evidence="4" key="1">
    <citation type="submission" date="2015-07" db="EMBL/GenBank/DDBJ databases">
        <authorList>
            <consortium name="Consortium for Microbial Forensics and Genomics (microFORGE)"/>
            <person name="Knight B.M."/>
            <person name="Roberts D.P."/>
            <person name="Lin D."/>
            <person name="Hari K."/>
            <person name="Fletcher J."/>
            <person name="Melcher U."/>
            <person name="Blagden T."/>
            <person name="Winegar R.A."/>
        </authorList>
    </citation>
    <scope>NUCLEOTIDE SEQUENCE [LARGE SCALE GENOMIC DNA]</scope>
    <source>
        <strain evidence="4">DSM 23493</strain>
    </source>
</reference>
<accession>A0A0K9F166</accession>
<evidence type="ECO:0008006" key="5">
    <source>
        <dbReference type="Google" id="ProtNLM"/>
    </source>
</evidence>
<evidence type="ECO:0000256" key="2">
    <source>
        <dbReference type="SAM" id="Phobius"/>
    </source>
</evidence>
<dbReference type="Gene3D" id="1.25.10.10">
    <property type="entry name" value="Leucine-rich Repeat Variant"/>
    <property type="match status" value="1"/>
</dbReference>
<dbReference type="Pfam" id="PF02985">
    <property type="entry name" value="HEAT"/>
    <property type="match status" value="1"/>
</dbReference>
<dbReference type="PATRIC" id="fig|582475.4.peg.4810"/>
<dbReference type="AlphaFoldDB" id="A0A0K9F166"/>
<gene>
    <name evidence="3" type="ORF">ACZ11_24190</name>
</gene>
<dbReference type="InterPro" id="IPR011989">
    <property type="entry name" value="ARM-like"/>
</dbReference>
<comment type="caution">
    <text evidence="3">The sequence shown here is derived from an EMBL/GenBank/DDBJ whole genome shotgun (WGS) entry which is preliminary data.</text>
</comment>